<organism evidence="1 2">
    <name type="scientific">Dorea acetigenes</name>
    <dbReference type="NCBI Taxonomy" id="2981787"/>
    <lineage>
        <taxon>Bacteria</taxon>
        <taxon>Bacillati</taxon>
        <taxon>Bacillota</taxon>
        <taxon>Clostridia</taxon>
        <taxon>Lachnospirales</taxon>
        <taxon>Lachnospiraceae</taxon>
        <taxon>Dorea</taxon>
    </lineage>
</organism>
<accession>A0ABT2RPR3</accession>
<keyword evidence="2" id="KW-1185">Reference proteome</keyword>
<protein>
    <submittedName>
        <fullName evidence="1">Uncharacterized protein</fullName>
    </submittedName>
</protein>
<comment type="caution">
    <text evidence="1">The sequence shown here is derived from an EMBL/GenBank/DDBJ whole genome shotgun (WGS) entry which is preliminary data.</text>
</comment>
<name>A0ABT2RPR3_9FIRM</name>
<dbReference type="RefSeq" id="WP_262575615.1">
    <property type="nucleotide sequence ID" value="NZ_JAOQJU010000018.1"/>
</dbReference>
<sequence length="47" mass="5358">MSKKNTRGRKMHSDSVRVTPVFREEPDIEKLGFALIEIAKSLANKDN</sequence>
<dbReference type="Proteomes" id="UP001652431">
    <property type="component" value="Unassembled WGS sequence"/>
</dbReference>
<reference evidence="1 2" key="1">
    <citation type="journal article" date="2021" name="ISME Commun">
        <title>Automated analysis of genomic sequences facilitates high-throughput and comprehensive description of bacteria.</title>
        <authorList>
            <person name="Hitch T.C.A."/>
        </authorList>
    </citation>
    <scope>NUCLEOTIDE SEQUENCE [LARGE SCALE GENOMIC DNA]</scope>
    <source>
        <strain evidence="1 2">Sanger_03</strain>
    </source>
</reference>
<gene>
    <name evidence="1" type="ORF">OCV99_12830</name>
</gene>
<evidence type="ECO:0000313" key="2">
    <source>
        <dbReference type="Proteomes" id="UP001652431"/>
    </source>
</evidence>
<proteinExistence type="predicted"/>
<evidence type="ECO:0000313" key="1">
    <source>
        <dbReference type="EMBL" id="MCU6687405.1"/>
    </source>
</evidence>
<dbReference type="EMBL" id="JAOQJU010000018">
    <property type="protein sequence ID" value="MCU6687405.1"/>
    <property type="molecule type" value="Genomic_DNA"/>
</dbReference>